<protein>
    <submittedName>
        <fullName evidence="2">Uncharacterized protein</fullName>
    </submittedName>
</protein>
<accession>A0A2P5FQS0</accession>
<gene>
    <name evidence="2" type="ORF">TorRG33x02_042210</name>
</gene>
<dbReference type="Proteomes" id="UP000237000">
    <property type="component" value="Unassembled WGS sequence"/>
</dbReference>
<feature type="region of interest" description="Disordered" evidence="1">
    <location>
        <begin position="39"/>
        <end position="64"/>
    </location>
</feature>
<evidence type="ECO:0000313" key="2">
    <source>
        <dbReference type="EMBL" id="POO00094.1"/>
    </source>
</evidence>
<dbReference type="AlphaFoldDB" id="A0A2P5FQS0"/>
<proteinExistence type="predicted"/>
<organism evidence="2 3">
    <name type="scientific">Trema orientale</name>
    <name type="common">Charcoal tree</name>
    <name type="synonym">Celtis orientalis</name>
    <dbReference type="NCBI Taxonomy" id="63057"/>
    <lineage>
        <taxon>Eukaryota</taxon>
        <taxon>Viridiplantae</taxon>
        <taxon>Streptophyta</taxon>
        <taxon>Embryophyta</taxon>
        <taxon>Tracheophyta</taxon>
        <taxon>Spermatophyta</taxon>
        <taxon>Magnoliopsida</taxon>
        <taxon>eudicotyledons</taxon>
        <taxon>Gunneridae</taxon>
        <taxon>Pentapetalae</taxon>
        <taxon>rosids</taxon>
        <taxon>fabids</taxon>
        <taxon>Rosales</taxon>
        <taxon>Cannabaceae</taxon>
        <taxon>Trema</taxon>
    </lineage>
</organism>
<keyword evidence="3" id="KW-1185">Reference proteome</keyword>
<feature type="region of interest" description="Disordered" evidence="1">
    <location>
        <begin position="203"/>
        <end position="226"/>
    </location>
</feature>
<feature type="compositionally biased region" description="Polar residues" evidence="1">
    <location>
        <begin position="145"/>
        <end position="154"/>
    </location>
</feature>
<name>A0A2P5FQS0_TREOI</name>
<evidence type="ECO:0000313" key="3">
    <source>
        <dbReference type="Proteomes" id="UP000237000"/>
    </source>
</evidence>
<sequence>MVNTRSRKKSDSPAAAKGKLSSLSTLMKKSVPSLSVMKLQKTQSMGSMVEPSTQPPPPSEQNVSVQTIQVESIVGIPIAPPSAPVVPVHTAGVSILPPVTLEEGSSTQISRSVEESIPMETDVLTSTPPKLAISKEGPDEKIPFVTSNVPTSSIDDAAKDAMDTSRLPEDDFSHWYTQETTLEKNDDTTQTASAIISDVLRSITDPEISTPPSAKMGDVPTSPNPLVPLVNIEQTLQKSADVPNITTQVDPSIASIPVSK</sequence>
<feature type="region of interest" description="Disordered" evidence="1">
    <location>
        <begin position="1"/>
        <end position="23"/>
    </location>
</feature>
<dbReference type="EMBL" id="JXTC01000015">
    <property type="protein sequence ID" value="POO00094.1"/>
    <property type="molecule type" value="Genomic_DNA"/>
</dbReference>
<evidence type="ECO:0000256" key="1">
    <source>
        <dbReference type="SAM" id="MobiDB-lite"/>
    </source>
</evidence>
<feature type="region of interest" description="Disordered" evidence="1">
    <location>
        <begin position="129"/>
        <end position="155"/>
    </location>
</feature>
<reference evidence="3" key="1">
    <citation type="submission" date="2016-06" db="EMBL/GenBank/DDBJ databases">
        <title>Parallel loss of symbiosis genes in relatives of nitrogen-fixing non-legume Parasponia.</title>
        <authorList>
            <person name="Van Velzen R."/>
            <person name="Holmer R."/>
            <person name="Bu F."/>
            <person name="Rutten L."/>
            <person name="Van Zeijl A."/>
            <person name="Liu W."/>
            <person name="Santuari L."/>
            <person name="Cao Q."/>
            <person name="Sharma T."/>
            <person name="Shen D."/>
            <person name="Roswanjaya Y."/>
            <person name="Wardhani T."/>
            <person name="Kalhor M.S."/>
            <person name="Jansen J."/>
            <person name="Van den Hoogen J."/>
            <person name="Gungor B."/>
            <person name="Hartog M."/>
            <person name="Hontelez J."/>
            <person name="Verver J."/>
            <person name="Yang W.-C."/>
            <person name="Schijlen E."/>
            <person name="Repin R."/>
            <person name="Schilthuizen M."/>
            <person name="Schranz E."/>
            <person name="Heidstra R."/>
            <person name="Miyata K."/>
            <person name="Fedorova E."/>
            <person name="Kohlen W."/>
            <person name="Bisseling T."/>
            <person name="Smit S."/>
            <person name="Geurts R."/>
        </authorList>
    </citation>
    <scope>NUCLEOTIDE SEQUENCE [LARGE SCALE GENOMIC DNA]</scope>
    <source>
        <strain evidence="3">cv. RG33-2</strain>
    </source>
</reference>
<dbReference type="InParanoid" id="A0A2P5FQS0"/>
<comment type="caution">
    <text evidence="2">The sequence shown here is derived from an EMBL/GenBank/DDBJ whole genome shotgun (WGS) entry which is preliminary data.</text>
</comment>